<organism evidence="1 2">
    <name type="scientific">Chitinophaga eiseniae</name>
    <dbReference type="NCBI Taxonomy" id="634771"/>
    <lineage>
        <taxon>Bacteria</taxon>
        <taxon>Pseudomonadati</taxon>
        <taxon>Bacteroidota</taxon>
        <taxon>Chitinophagia</taxon>
        <taxon>Chitinophagales</taxon>
        <taxon>Chitinophagaceae</taxon>
        <taxon>Chitinophaga</taxon>
    </lineage>
</organism>
<name>A0A847SPP7_9BACT</name>
<protein>
    <submittedName>
        <fullName evidence="1">Uncharacterized protein</fullName>
    </submittedName>
</protein>
<dbReference type="AlphaFoldDB" id="A0A847SPP7"/>
<comment type="caution">
    <text evidence="1">The sequence shown here is derived from an EMBL/GenBank/DDBJ whole genome shotgun (WGS) entry which is preliminary data.</text>
</comment>
<gene>
    <name evidence="1" type="ORF">HGH91_26800</name>
</gene>
<evidence type="ECO:0000313" key="2">
    <source>
        <dbReference type="Proteomes" id="UP000552864"/>
    </source>
</evidence>
<proteinExistence type="predicted"/>
<accession>A0A847SPP7</accession>
<keyword evidence="2" id="KW-1185">Reference proteome</keyword>
<reference evidence="1 2" key="1">
    <citation type="submission" date="2020-04" db="EMBL/GenBank/DDBJ databases">
        <authorList>
            <person name="Yin C."/>
        </authorList>
    </citation>
    <scope>NUCLEOTIDE SEQUENCE [LARGE SCALE GENOMIC DNA]</scope>
    <source>
        <strain evidence="1 2">Ak56</strain>
    </source>
</reference>
<evidence type="ECO:0000313" key="1">
    <source>
        <dbReference type="EMBL" id="NLR82254.1"/>
    </source>
</evidence>
<sequence length="244" mass="26725">MLGMEGLGSLAALDEYNNAGALFGLDGAEGEALLGALRRMNPIQRQRTVNKLASPGPRSKGSRAEMEKHFNELPDYIQNGLKDGTLRLADTMIYSIKPVTSRTIKMWETQDDREVGLRNISNAKLPKNQALLVSGIMLLAGTAADATKDKVVATDFKALENFPAIVNGEFNLKANKKQLIPETSIAIFKTQNFHYVPIGYYKLSNPRLVTDDILIELTVELGSQEGIPANTYIYCALHGTITTP</sequence>
<dbReference type="Proteomes" id="UP000552864">
    <property type="component" value="Unassembled WGS sequence"/>
</dbReference>
<dbReference type="RefSeq" id="WP_168742175.1">
    <property type="nucleotide sequence ID" value="NZ_JABAHZ010000009.1"/>
</dbReference>
<dbReference type="EMBL" id="JABAHZ010000009">
    <property type="protein sequence ID" value="NLR82254.1"/>
    <property type="molecule type" value="Genomic_DNA"/>
</dbReference>